<evidence type="ECO:0008006" key="4">
    <source>
        <dbReference type="Google" id="ProtNLM"/>
    </source>
</evidence>
<dbReference type="Pfam" id="PF14007">
    <property type="entry name" value="YtpI"/>
    <property type="match status" value="1"/>
</dbReference>
<dbReference type="InterPro" id="IPR025618">
    <property type="entry name" value="YtpI"/>
</dbReference>
<dbReference type="KEGG" id="pms:KNP414_01269"/>
<reference evidence="3" key="1">
    <citation type="submission" date="2011-06" db="EMBL/GenBank/DDBJ databases">
        <title>Complete genome sequence of Paenibacillus mucilaginosus KNP414.</title>
        <authorList>
            <person name="Wang J."/>
            <person name="Hu S."/>
            <person name="Hu X."/>
            <person name="Zhang B."/>
            <person name="Dong D."/>
            <person name="Zhang S."/>
            <person name="Zhao K."/>
            <person name="Wu D."/>
        </authorList>
    </citation>
    <scope>NUCLEOTIDE SEQUENCE [LARGE SCALE GENOMIC DNA]</scope>
    <source>
        <strain evidence="3">KNP414</strain>
    </source>
</reference>
<name>F8FHD2_PAEMK</name>
<dbReference type="HOGENOM" id="CLU_154562_1_0_9"/>
<reference evidence="2 3" key="2">
    <citation type="journal article" date="2013" name="Genome Announc.">
        <title>Genome Sequence of Growth-Improving Paenibacillus mucilaginosus Strain KNP414.</title>
        <authorList>
            <person name="Lu J.J."/>
            <person name="Wang J.F."/>
            <person name="Hu X.F."/>
        </authorList>
    </citation>
    <scope>NUCLEOTIDE SEQUENCE [LARGE SCALE GENOMIC DNA]</scope>
    <source>
        <strain evidence="2 3">KNP414</strain>
    </source>
</reference>
<evidence type="ECO:0000256" key="1">
    <source>
        <dbReference type="SAM" id="Phobius"/>
    </source>
</evidence>
<keyword evidence="1" id="KW-0472">Membrane</keyword>
<evidence type="ECO:0000313" key="3">
    <source>
        <dbReference type="Proteomes" id="UP000006620"/>
    </source>
</evidence>
<dbReference type="Proteomes" id="UP000006620">
    <property type="component" value="Chromosome"/>
</dbReference>
<organism evidence="2 3">
    <name type="scientific">Paenibacillus mucilaginosus (strain KNP414)</name>
    <dbReference type="NCBI Taxonomy" id="1036673"/>
    <lineage>
        <taxon>Bacteria</taxon>
        <taxon>Bacillati</taxon>
        <taxon>Bacillota</taxon>
        <taxon>Bacilli</taxon>
        <taxon>Bacillales</taxon>
        <taxon>Paenibacillaceae</taxon>
        <taxon>Paenibacillus</taxon>
    </lineage>
</organism>
<dbReference type="AlphaFoldDB" id="F8FHD2"/>
<proteinExistence type="predicted"/>
<keyword evidence="1" id="KW-1133">Transmembrane helix</keyword>
<keyword evidence="1" id="KW-0812">Transmembrane</keyword>
<feature type="transmembrane region" description="Helical" evidence="1">
    <location>
        <begin position="45"/>
        <end position="63"/>
    </location>
</feature>
<accession>F8FHD2</accession>
<evidence type="ECO:0000313" key="2">
    <source>
        <dbReference type="EMBL" id="AEI39834.1"/>
    </source>
</evidence>
<dbReference type="EMBL" id="CP002869">
    <property type="protein sequence ID" value="AEI39834.1"/>
    <property type="molecule type" value="Genomic_DNA"/>
</dbReference>
<feature type="transmembrane region" description="Helical" evidence="1">
    <location>
        <begin position="69"/>
        <end position="87"/>
    </location>
</feature>
<gene>
    <name evidence="2" type="ordered locus">KNP414_01269</name>
</gene>
<sequence>MLANIQVALSTLVVIALAFSVYYSFRYRRAADHRLRGLYSSRMNIAMGTMLVILAISQLFFLHDSVMRRIFGTVCLLLGVFNLFAGIRNHIHFSKRS</sequence>
<feature type="transmembrane region" description="Helical" evidence="1">
    <location>
        <begin position="6"/>
        <end position="25"/>
    </location>
</feature>
<dbReference type="RefSeq" id="WP_013914996.1">
    <property type="nucleotide sequence ID" value="NC_015690.1"/>
</dbReference>
<protein>
    <recommendedName>
        <fullName evidence="4">YtpI-like protein</fullName>
    </recommendedName>
</protein>
<dbReference type="PATRIC" id="fig|1036673.3.peg.1103"/>